<protein>
    <submittedName>
        <fullName evidence="1">Uncharacterized protein</fullName>
    </submittedName>
</protein>
<sequence length="82" mass="9666">MLEHVSMIYRSGFCSLTQKDNLQKWSFLSYHNSNARMAPKTRVKFHKLQSDCFEWLSRSSSSRTVLSSPLSLNNTHFSRYFL</sequence>
<reference evidence="1 2" key="2">
    <citation type="journal article" date="2019" name="G3 (Bethesda)">
        <title>Hybrid Assembly of the Genome of the Entomopathogenic Nematode Steinernema carpocapsae Identifies the X-Chromosome.</title>
        <authorList>
            <person name="Serra L."/>
            <person name="Macchietto M."/>
            <person name="Macias-Munoz A."/>
            <person name="McGill C.J."/>
            <person name="Rodriguez I.M."/>
            <person name="Rodriguez B."/>
            <person name="Murad R."/>
            <person name="Mortazavi A."/>
        </authorList>
    </citation>
    <scope>NUCLEOTIDE SEQUENCE [LARGE SCALE GENOMIC DNA]</scope>
    <source>
        <strain evidence="1 2">ALL</strain>
    </source>
</reference>
<proteinExistence type="predicted"/>
<keyword evidence="2" id="KW-1185">Reference proteome</keyword>
<reference evidence="1 2" key="1">
    <citation type="journal article" date="2015" name="Genome Biol.">
        <title>Comparative genomics of Steinernema reveals deeply conserved gene regulatory networks.</title>
        <authorList>
            <person name="Dillman A.R."/>
            <person name="Macchietto M."/>
            <person name="Porter C.F."/>
            <person name="Rogers A."/>
            <person name="Williams B."/>
            <person name="Antoshechkin I."/>
            <person name="Lee M.M."/>
            <person name="Goodwin Z."/>
            <person name="Lu X."/>
            <person name="Lewis E.E."/>
            <person name="Goodrich-Blair H."/>
            <person name="Stock S.P."/>
            <person name="Adams B.J."/>
            <person name="Sternberg P.W."/>
            <person name="Mortazavi A."/>
        </authorList>
    </citation>
    <scope>NUCLEOTIDE SEQUENCE [LARGE SCALE GENOMIC DNA]</scope>
    <source>
        <strain evidence="1 2">ALL</strain>
    </source>
</reference>
<accession>A0A4U5LYZ2</accession>
<dbReference type="AlphaFoldDB" id="A0A4U5LYZ2"/>
<evidence type="ECO:0000313" key="2">
    <source>
        <dbReference type="Proteomes" id="UP000298663"/>
    </source>
</evidence>
<organism evidence="1 2">
    <name type="scientific">Steinernema carpocapsae</name>
    <name type="common">Entomopathogenic nematode</name>
    <dbReference type="NCBI Taxonomy" id="34508"/>
    <lineage>
        <taxon>Eukaryota</taxon>
        <taxon>Metazoa</taxon>
        <taxon>Ecdysozoa</taxon>
        <taxon>Nematoda</taxon>
        <taxon>Chromadorea</taxon>
        <taxon>Rhabditida</taxon>
        <taxon>Tylenchina</taxon>
        <taxon>Panagrolaimomorpha</taxon>
        <taxon>Strongyloidoidea</taxon>
        <taxon>Steinernematidae</taxon>
        <taxon>Steinernema</taxon>
    </lineage>
</organism>
<dbReference type="Proteomes" id="UP000298663">
    <property type="component" value="Unassembled WGS sequence"/>
</dbReference>
<name>A0A4U5LYZ2_STECR</name>
<dbReference type="EMBL" id="AZBU02000011">
    <property type="protein sequence ID" value="TKR61482.1"/>
    <property type="molecule type" value="Genomic_DNA"/>
</dbReference>
<comment type="caution">
    <text evidence="1">The sequence shown here is derived from an EMBL/GenBank/DDBJ whole genome shotgun (WGS) entry which is preliminary data.</text>
</comment>
<gene>
    <name evidence="1" type="ORF">L596_028586</name>
</gene>
<evidence type="ECO:0000313" key="1">
    <source>
        <dbReference type="EMBL" id="TKR61482.1"/>
    </source>
</evidence>